<evidence type="ECO:0000313" key="10">
    <source>
        <dbReference type="EMBL" id="KKU25724.1"/>
    </source>
</evidence>
<keyword evidence="4 7" id="KW-1133">Transmembrane helix</keyword>
<proteinExistence type="inferred from homology"/>
<evidence type="ECO:0000256" key="6">
    <source>
        <dbReference type="ARBA" id="ARBA00038076"/>
    </source>
</evidence>
<name>A0A0G1NYG4_9BACT</name>
<dbReference type="PANTHER" id="PTHR30572:SF4">
    <property type="entry name" value="ABC TRANSPORTER PERMEASE YTRF"/>
    <property type="match status" value="1"/>
</dbReference>
<dbReference type="GO" id="GO:0022857">
    <property type="term" value="F:transmembrane transporter activity"/>
    <property type="evidence" value="ECO:0007669"/>
    <property type="project" value="TreeGrafter"/>
</dbReference>
<keyword evidence="3 7" id="KW-0812">Transmembrane</keyword>
<comment type="subcellular location">
    <subcellularLocation>
        <location evidence="1">Cell membrane</location>
        <topology evidence="1">Multi-pass membrane protein</topology>
    </subcellularLocation>
</comment>
<evidence type="ECO:0000256" key="3">
    <source>
        <dbReference type="ARBA" id="ARBA00022692"/>
    </source>
</evidence>
<evidence type="ECO:0000256" key="4">
    <source>
        <dbReference type="ARBA" id="ARBA00022989"/>
    </source>
</evidence>
<feature type="domain" description="MacB-like periplasmic core" evidence="9">
    <location>
        <begin position="16"/>
        <end position="241"/>
    </location>
</feature>
<evidence type="ECO:0000259" key="8">
    <source>
        <dbReference type="Pfam" id="PF02687"/>
    </source>
</evidence>
<dbReference type="EMBL" id="LCMA01000021">
    <property type="protein sequence ID" value="KKU25724.1"/>
    <property type="molecule type" value="Genomic_DNA"/>
</dbReference>
<evidence type="ECO:0000256" key="1">
    <source>
        <dbReference type="ARBA" id="ARBA00004651"/>
    </source>
</evidence>
<sequence>MIEETNKSLLANKTRSVLTILGIVIGIGSVIAMIAIGRGSENMIQSNIQSLGSNLVIVMPGMQRGPGFQVSMGRGSAQTLIKDDADAIQREINVAKGVAPEATGRYQVTAKGTNTNTSVAGTTASYPSVRNLEIFAGSFVTDQHVKQMSKVAVLGPAARDDLFGEGINPIGQSVRVKKVDFKVIGVTKEKGGSGFGNQDDMIFVPITTAQQFLSGNDRVNTISVQAIDADSMTELQQRINALLLDRHNISDPQLADFSTLNQADIVETASSVTKTFTLLLGSVAAISLVVGGIGIMNMMLTTVTERTREIGLRKAIGAKATDINFQFLAEAIILTFVGGVIGVILGWAISFGIMKFGGIATKVSIESVALAFGVSALIGIVFGYYPARRASRLNPIEALRYE</sequence>
<evidence type="ECO:0000256" key="2">
    <source>
        <dbReference type="ARBA" id="ARBA00022475"/>
    </source>
</evidence>
<organism evidence="10 11">
    <name type="scientific">Candidatus Magasanikbacteria bacterium GW2011_GWA2_46_17</name>
    <dbReference type="NCBI Taxonomy" id="1619042"/>
    <lineage>
        <taxon>Bacteria</taxon>
        <taxon>Candidatus Magasanikiibacteriota</taxon>
    </lineage>
</organism>
<accession>A0A0G1NYG4</accession>
<evidence type="ECO:0000256" key="5">
    <source>
        <dbReference type="ARBA" id="ARBA00023136"/>
    </source>
</evidence>
<comment type="similarity">
    <text evidence="6">Belongs to the ABC-4 integral membrane protein family.</text>
</comment>
<feature type="domain" description="ABC3 transporter permease C-terminal" evidence="8">
    <location>
        <begin position="282"/>
        <end position="395"/>
    </location>
</feature>
<feature type="transmembrane region" description="Helical" evidence="7">
    <location>
        <begin position="369"/>
        <end position="387"/>
    </location>
</feature>
<dbReference type="GO" id="GO:0005886">
    <property type="term" value="C:plasma membrane"/>
    <property type="evidence" value="ECO:0007669"/>
    <property type="project" value="UniProtKB-SubCell"/>
</dbReference>
<evidence type="ECO:0000313" key="11">
    <source>
        <dbReference type="Proteomes" id="UP000034175"/>
    </source>
</evidence>
<protein>
    <submittedName>
        <fullName evidence="10">ABC transporter, permease protein</fullName>
    </submittedName>
</protein>
<dbReference type="Pfam" id="PF02687">
    <property type="entry name" value="FtsX"/>
    <property type="match status" value="1"/>
</dbReference>
<feature type="transmembrane region" description="Helical" evidence="7">
    <location>
        <begin position="17"/>
        <end position="37"/>
    </location>
</feature>
<reference evidence="10 11" key="1">
    <citation type="journal article" date="2015" name="Nature">
        <title>rRNA introns, odd ribosomes, and small enigmatic genomes across a large radiation of phyla.</title>
        <authorList>
            <person name="Brown C.T."/>
            <person name="Hug L.A."/>
            <person name="Thomas B.C."/>
            <person name="Sharon I."/>
            <person name="Castelle C.J."/>
            <person name="Singh A."/>
            <person name="Wilkins M.J."/>
            <person name="Williams K.H."/>
            <person name="Banfield J.F."/>
        </authorList>
    </citation>
    <scope>NUCLEOTIDE SEQUENCE [LARGE SCALE GENOMIC DNA]</scope>
</reference>
<dbReference type="InterPro" id="IPR050250">
    <property type="entry name" value="Macrolide_Exporter_MacB"/>
</dbReference>
<feature type="transmembrane region" description="Helical" evidence="7">
    <location>
        <begin position="325"/>
        <end position="349"/>
    </location>
</feature>
<dbReference type="InterPro" id="IPR025857">
    <property type="entry name" value="MacB_PCD"/>
</dbReference>
<dbReference type="Proteomes" id="UP000034175">
    <property type="component" value="Unassembled WGS sequence"/>
</dbReference>
<comment type="caution">
    <text evidence="10">The sequence shown here is derived from an EMBL/GenBank/DDBJ whole genome shotgun (WGS) entry which is preliminary data.</text>
</comment>
<evidence type="ECO:0000259" key="9">
    <source>
        <dbReference type="Pfam" id="PF12704"/>
    </source>
</evidence>
<gene>
    <name evidence="10" type="ORF">UX39_C0021G0006</name>
</gene>
<keyword evidence="5 7" id="KW-0472">Membrane</keyword>
<dbReference type="AlphaFoldDB" id="A0A0G1NYG4"/>
<evidence type="ECO:0000256" key="7">
    <source>
        <dbReference type="SAM" id="Phobius"/>
    </source>
</evidence>
<dbReference type="InterPro" id="IPR003838">
    <property type="entry name" value="ABC3_permease_C"/>
</dbReference>
<keyword evidence="2" id="KW-1003">Cell membrane</keyword>
<dbReference type="PANTHER" id="PTHR30572">
    <property type="entry name" value="MEMBRANE COMPONENT OF TRANSPORTER-RELATED"/>
    <property type="match status" value="1"/>
</dbReference>
<feature type="transmembrane region" description="Helical" evidence="7">
    <location>
        <begin position="278"/>
        <end position="304"/>
    </location>
</feature>
<dbReference type="Pfam" id="PF12704">
    <property type="entry name" value="MacB_PCD"/>
    <property type="match status" value="1"/>
</dbReference>